<proteinExistence type="predicted"/>
<name>A0A0M3HTN6_ASCLU</name>
<dbReference type="Proteomes" id="UP000036681">
    <property type="component" value="Unplaced"/>
</dbReference>
<accession>A0A0M3HTN6</accession>
<protein>
    <submittedName>
        <fullName evidence="2">Calponin-homology (CH) domain-containing protein</fullName>
    </submittedName>
</protein>
<sequence>MEFIGIREAAGVDAQERAGVDFNMVTQILNYLNVDAVPMEMYRTEVSNPERHHPIKGVFGNAHAIVQV</sequence>
<reference evidence="2" key="1">
    <citation type="submission" date="2017-02" db="UniProtKB">
        <authorList>
            <consortium name="WormBaseParasite"/>
        </authorList>
    </citation>
    <scope>IDENTIFICATION</scope>
</reference>
<organism evidence="1 2">
    <name type="scientific">Ascaris lumbricoides</name>
    <name type="common">Giant roundworm</name>
    <dbReference type="NCBI Taxonomy" id="6252"/>
    <lineage>
        <taxon>Eukaryota</taxon>
        <taxon>Metazoa</taxon>
        <taxon>Ecdysozoa</taxon>
        <taxon>Nematoda</taxon>
        <taxon>Chromadorea</taxon>
        <taxon>Rhabditida</taxon>
        <taxon>Spirurina</taxon>
        <taxon>Ascaridomorpha</taxon>
        <taxon>Ascaridoidea</taxon>
        <taxon>Ascarididae</taxon>
        <taxon>Ascaris</taxon>
    </lineage>
</organism>
<keyword evidence="1" id="KW-1185">Reference proteome</keyword>
<evidence type="ECO:0000313" key="2">
    <source>
        <dbReference type="WBParaSite" id="ALUE_0000603001-mRNA-1"/>
    </source>
</evidence>
<dbReference type="AlphaFoldDB" id="A0A0M3HTN6"/>
<evidence type="ECO:0000313" key="1">
    <source>
        <dbReference type="Proteomes" id="UP000036681"/>
    </source>
</evidence>
<dbReference type="WBParaSite" id="ALUE_0000603001-mRNA-1">
    <property type="protein sequence ID" value="ALUE_0000603001-mRNA-1"/>
    <property type="gene ID" value="ALUE_0000603001"/>
</dbReference>